<accession>A0A512M2G0</accession>
<comment type="pathway">
    <text evidence="2">Quinol/quinone metabolism; menaquinone biosynthesis.</text>
</comment>
<keyword evidence="4" id="KW-1003">Cell membrane</keyword>
<dbReference type="Gene3D" id="3.40.50.360">
    <property type="match status" value="1"/>
</dbReference>
<evidence type="ECO:0000256" key="1">
    <source>
        <dbReference type="ARBA" id="ARBA00004141"/>
    </source>
</evidence>
<protein>
    <recommendedName>
        <fullName evidence="10">Flavodoxin-like fold domain-containing protein</fullName>
    </recommendedName>
</protein>
<evidence type="ECO:0000256" key="7">
    <source>
        <dbReference type="ARBA" id="ARBA00022989"/>
    </source>
</evidence>
<dbReference type="InterPro" id="IPR000537">
    <property type="entry name" value="UbiA_prenyltransferase"/>
</dbReference>
<evidence type="ECO:0000313" key="11">
    <source>
        <dbReference type="EMBL" id="GEP40923.1"/>
    </source>
</evidence>
<evidence type="ECO:0000259" key="10">
    <source>
        <dbReference type="Pfam" id="PF02525"/>
    </source>
</evidence>
<evidence type="ECO:0000256" key="9">
    <source>
        <dbReference type="SAM" id="Phobius"/>
    </source>
</evidence>
<comment type="subcellular location">
    <subcellularLocation>
        <location evidence="1">Membrane</location>
        <topology evidence="1">Multi-pass membrane protein</topology>
    </subcellularLocation>
</comment>
<dbReference type="GO" id="GO:0009234">
    <property type="term" value="P:menaquinone biosynthetic process"/>
    <property type="evidence" value="ECO:0007669"/>
    <property type="project" value="UniProtKB-UniPathway"/>
</dbReference>
<evidence type="ECO:0000256" key="5">
    <source>
        <dbReference type="ARBA" id="ARBA00022679"/>
    </source>
</evidence>
<evidence type="ECO:0000256" key="6">
    <source>
        <dbReference type="ARBA" id="ARBA00022692"/>
    </source>
</evidence>
<proteinExistence type="predicted"/>
<dbReference type="GO" id="GO:0042371">
    <property type="term" value="P:vitamin K biosynthetic process"/>
    <property type="evidence" value="ECO:0007669"/>
    <property type="project" value="TreeGrafter"/>
</dbReference>
<evidence type="ECO:0000256" key="2">
    <source>
        <dbReference type="ARBA" id="ARBA00004863"/>
    </source>
</evidence>
<organism evidence="11 12">
    <name type="scientific">Brevifollis gellanilyticus</name>
    <dbReference type="NCBI Taxonomy" id="748831"/>
    <lineage>
        <taxon>Bacteria</taxon>
        <taxon>Pseudomonadati</taxon>
        <taxon>Verrucomicrobiota</taxon>
        <taxon>Verrucomicrobiia</taxon>
        <taxon>Verrucomicrobiales</taxon>
        <taxon>Verrucomicrobiaceae</taxon>
    </lineage>
</organism>
<feature type="transmembrane region" description="Helical" evidence="9">
    <location>
        <begin position="337"/>
        <end position="357"/>
    </location>
</feature>
<dbReference type="UniPathway" id="UPA00079"/>
<dbReference type="InterPro" id="IPR044878">
    <property type="entry name" value="UbiA_sf"/>
</dbReference>
<feature type="transmembrane region" description="Helical" evidence="9">
    <location>
        <begin position="258"/>
        <end position="291"/>
    </location>
</feature>
<feature type="transmembrane region" description="Helical" evidence="9">
    <location>
        <begin position="378"/>
        <end position="397"/>
    </location>
</feature>
<dbReference type="GO" id="GO:0004659">
    <property type="term" value="F:prenyltransferase activity"/>
    <property type="evidence" value="ECO:0007669"/>
    <property type="project" value="InterPro"/>
</dbReference>
<feature type="transmembrane region" description="Helical" evidence="9">
    <location>
        <begin position="303"/>
        <end position="325"/>
    </location>
</feature>
<dbReference type="PANTHER" id="PTHR13929">
    <property type="entry name" value="1,4-DIHYDROXY-2-NAPHTHOATE OCTAPRENYLTRANSFERASE"/>
    <property type="match status" value="1"/>
</dbReference>
<sequence length="449" mass="49542">MLTLRDLDFDLNEKGQELEPTLVQAQQHILWAEHLVIIHPVWWATMPALLKGWIDRVMRCGFAFQERDDGEYEGLLQGRSATMISTLDTPLWVYRWILGAPSVRALRDGTLGFCGIRPVKVRLLSILRDSTPEMRRRWLQGARQVGAELDRTLRSGWRPRMRVWLQALRPQFYLFPWMALTAGAVSGSAASGRTFYWRAYLLGWAGAWLVEGMSVITNEIHDAKTDAANRNSGPFTGGSRVLAEGALSECQLRSGRKVAAWGLCIVVLLAVLIPGANLAGVFTLLPVALLLGLGYSAPPLKLAYRTCGEVVVAFTHSVLLVMLGHVSQGGGLALQPWLISAPMFFAILPSITLAGFPDLEADSACGKQTLVARFGRRTAVKFALATTVVAAAMSMILAPHPVWLMIAQCMHGSVLLVALSMFHQNPRAGRIDGLLMIALTYMFWFAWPH</sequence>
<dbReference type="EMBL" id="BKAG01000001">
    <property type="protein sequence ID" value="GEP40923.1"/>
    <property type="molecule type" value="Genomic_DNA"/>
</dbReference>
<feature type="domain" description="Flavodoxin-like fold" evidence="10">
    <location>
        <begin position="20"/>
        <end position="125"/>
    </location>
</feature>
<evidence type="ECO:0000256" key="4">
    <source>
        <dbReference type="ARBA" id="ARBA00022475"/>
    </source>
</evidence>
<evidence type="ECO:0000313" key="12">
    <source>
        <dbReference type="Proteomes" id="UP000321577"/>
    </source>
</evidence>
<keyword evidence="7 9" id="KW-1133">Transmembrane helix</keyword>
<dbReference type="InterPro" id="IPR029039">
    <property type="entry name" value="Flavoprotein-like_sf"/>
</dbReference>
<name>A0A512M2G0_9BACT</name>
<gene>
    <name evidence="11" type="ORF">BGE01nite_02140</name>
</gene>
<dbReference type="Gene3D" id="1.10.357.140">
    <property type="entry name" value="UbiA prenyltransferase"/>
    <property type="match status" value="1"/>
</dbReference>
<evidence type="ECO:0000256" key="8">
    <source>
        <dbReference type="ARBA" id="ARBA00023136"/>
    </source>
</evidence>
<dbReference type="SUPFAM" id="SSF52218">
    <property type="entry name" value="Flavoproteins"/>
    <property type="match status" value="1"/>
</dbReference>
<keyword evidence="3" id="KW-0474">Menaquinone biosynthesis</keyword>
<dbReference type="CDD" id="cd13962">
    <property type="entry name" value="PT_UbiA_UBIAD1"/>
    <property type="match status" value="1"/>
</dbReference>
<reference evidence="11 12" key="1">
    <citation type="submission" date="2019-07" db="EMBL/GenBank/DDBJ databases">
        <title>Whole genome shotgun sequence of Brevifollis gellanilyticus NBRC 108608.</title>
        <authorList>
            <person name="Hosoyama A."/>
            <person name="Uohara A."/>
            <person name="Ohji S."/>
            <person name="Ichikawa N."/>
        </authorList>
    </citation>
    <scope>NUCLEOTIDE SEQUENCE [LARGE SCALE GENOMIC DNA]</scope>
    <source>
        <strain evidence="11 12">NBRC 108608</strain>
    </source>
</reference>
<dbReference type="Pfam" id="PF01040">
    <property type="entry name" value="UbiA"/>
    <property type="match status" value="1"/>
</dbReference>
<dbReference type="PANTHER" id="PTHR13929:SF0">
    <property type="entry name" value="UBIA PRENYLTRANSFERASE DOMAIN-CONTAINING PROTEIN 1"/>
    <property type="match status" value="1"/>
</dbReference>
<feature type="transmembrane region" description="Helical" evidence="9">
    <location>
        <begin position="429"/>
        <end position="447"/>
    </location>
</feature>
<keyword evidence="5" id="KW-0808">Transferase</keyword>
<dbReference type="GO" id="GO:0016020">
    <property type="term" value="C:membrane"/>
    <property type="evidence" value="ECO:0007669"/>
    <property type="project" value="UniProtKB-SubCell"/>
</dbReference>
<evidence type="ECO:0000256" key="3">
    <source>
        <dbReference type="ARBA" id="ARBA00022428"/>
    </source>
</evidence>
<dbReference type="InterPro" id="IPR026046">
    <property type="entry name" value="UBIAD1"/>
</dbReference>
<keyword evidence="8 9" id="KW-0472">Membrane</keyword>
<dbReference type="InterPro" id="IPR003680">
    <property type="entry name" value="Flavodoxin_fold"/>
</dbReference>
<comment type="caution">
    <text evidence="11">The sequence shown here is derived from an EMBL/GenBank/DDBJ whole genome shotgun (WGS) entry which is preliminary data.</text>
</comment>
<keyword evidence="6 9" id="KW-0812">Transmembrane</keyword>
<keyword evidence="12" id="KW-1185">Reference proteome</keyword>
<dbReference type="AlphaFoldDB" id="A0A512M2G0"/>
<dbReference type="Pfam" id="PF02525">
    <property type="entry name" value="Flavodoxin_2"/>
    <property type="match status" value="1"/>
</dbReference>
<dbReference type="Proteomes" id="UP000321577">
    <property type="component" value="Unassembled WGS sequence"/>
</dbReference>